<feature type="non-terminal residue" evidence="2">
    <location>
        <position position="37"/>
    </location>
</feature>
<accession>A0A3D4T1J0</accession>
<organism evidence="2 3">
    <name type="scientific">Corynebacterium nuruki</name>
    <dbReference type="NCBI Taxonomy" id="1032851"/>
    <lineage>
        <taxon>Bacteria</taxon>
        <taxon>Bacillati</taxon>
        <taxon>Actinomycetota</taxon>
        <taxon>Actinomycetes</taxon>
        <taxon>Mycobacteriales</taxon>
        <taxon>Corynebacteriaceae</taxon>
        <taxon>Corynebacterium</taxon>
    </lineage>
</organism>
<evidence type="ECO:0000259" key="1">
    <source>
        <dbReference type="Pfam" id="PF02737"/>
    </source>
</evidence>
<evidence type="ECO:0000313" key="3">
    <source>
        <dbReference type="Proteomes" id="UP000261739"/>
    </source>
</evidence>
<gene>
    <name evidence="2" type="ORF">DIW82_10065</name>
</gene>
<dbReference type="SUPFAM" id="SSF51735">
    <property type="entry name" value="NAD(P)-binding Rossmann-fold domains"/>
    <property type="match status" value="1"/>
</dbReference>
<dbReference type="EMBL" id="DQID01000258">
    <property type="protein sequence ID" value="HCT15101.1"/>
    <property type="molecule type" value="Genomic_DNA"/>
</dbReference>
<evidence type="ECO:0000313" key="2">
    <source>
        <dbReference type="EMBL" id="HCT15101.1"/>
    </source>
</evidence>
<name>A0A3D4T1J0_9CORY</name>
<dbReference type="InterPro" id="IPR006176">
    <property type="entry name" value="3-OHacyl-CoA_DH_NAD-bd"/>
</dbReference>
<proteinExistence type="predicted"/>
<comment type="caution">
    <text evidence="2">The sequence shown here is derived from an EMBL/GenBank/DDBJ whole genome shotgun (WGS) entry which is preliminary data.</text>
</comment>
<dbReference type="Pfam" id="PF02737">
    <property type="entry name" value="3HCDH_N"/>
    <property type="match status" value="1"/>
</dbReference>
<dbReference type="Gene3D" id="3.40.50.720">
    <property type="entry name" value="NAD(P)-binding Rossmann-like Domain"/>
    <property type="match status" value="1"/>
</dbReference>
<feature type="domain" description="3-hydroxyacyl-CoA dehydrogenase NAD binding" evidence="1">
    <location>
        <begin position="10"/>
        <end position="36"/>
    </location>
</feature>
<sequence length="37" mass="3809">MTETNSLSGTVAVIGAGTIGQSWARLFASRGLTVRLS</sequence>
<dbReference type="GO" id="GO:0070403">
    <property type="term" value="F:NAD+ binding"/>
    <property type="evidence" value="ECO:0007669"/>
    <property type="project" value="InterPro"/>
</dbReference>
<protein>
    <submittedName>
        <fullName evidence="2">Hydroxylacyl-CoA dehydrogenase</fullName>
    </submittedName>
</protein>
<dbReference type="Proteomes" id="UP000261739">
    <property type="component" value="Unassembled WGS sequence"/>
</dbReference>
<dbReference type="GO" id="GO:0006631">
    <property type="term" value="P:fatty acid metabolic process"/>
    <property type="evidence" value="ECO:0007669"/>
    <property type="project" value="InterPro"/>
</dbReference>
<dbReference type="InterPro" id="IPR036291">
    <property type="entry name" value="NAD(P)-bd_dom_sf"/>
</dbReference>
<reference evidence="2 3" key="1">
    <citation type="journal article" date="2018" name="Nat. Biotechnol.">
        <title>A standardized bacterial taxonomy based on genome phylogeny substantially revises the tree of life.</title>
        <authorList>
            <person name="Parks D.H."/>
            <person name="Chuvochina M."/>
            <person name="Waite D.W."/>
            <person name="Rinke C."/>
            <person name="Skarshewski A."/>
            <person name="Chaumeil P.A."/>
            <person name="Hugenholtz P."/>
        </authorList>
    </citation>
    <scope>NUCLEOTIDE SEQUENCE [LARGE SCALE GENOMIC DNA]</scope>
    <source>
        <strain evidence="2">UBA11247</strain>
    </source>
</reference>
<dbReference type="AlphaFoldDB" id="A0A3D4T1J0"/>